<comment type="caution">
    <text evidence="2">The sequence shown here is derived from an EMBL/GenBank/DDBJ whole genome shotgun (WGS) entry which is preliminary data.</text>
</comment>
<protein>
    <submittedName>
        <fullName evidence="2">Uncharacterized protein</fullName>
    </submittedName>
</protein>
<keyword evidence="3" id="KW-1185">Reference proteome</keyword>
<organism evidence="2 3">
    <name type="scientific">Cryomyces antarcticus</name>
    <dbReference type="NCBI Taxonomy" id="329879"/>
    <lineage>
        <taxon>Eukaryota</taxon>
        <taxon>Fungi</taxon>
        <taxon>Dikarya</taxon>
        <taxon>Ascomycota</taxon>
        <taxon>Pezizomycotina</taxon>
        <taxon>Dothideomycetes</taxon>
        <taxon>Dothideomycetes incertae sedis</taxon>
        <taxon>Cryomyces</taxon>
    </lineage>
</organism>
<name>A0ABR0LWZ3_9PEZI</name>
<accession>A0ABR0LWZ3</accession>
<feature type="non-terminal residue" evidence="2">
    <location>
        <position position="1"/>
    </location>
</feature>
<gene>
    <name evidence="2" type="ORF">LTR16_004812</name>
</gene>
<evidence type="ECO:0000256" key="1">
    <source>
        <dbReference type="SAM" id="MobiDB-lite"/>
    </source>
</evidence>
<feature type="region of interest" description="Disordered" evidence="1">
    <location>
        <begin position="33"/>
        <end position="76"/>
    </location>
</feature>
<feature type="compositionally biased region" description="Polar residues" evidence="1">
    <location>
        <begin position="49"/>
        <end position="76"/>
    </location>
</feature>
<proteinExistence type="predicted"/>
<reference evidence="2 3" key="1">
    <citation type="submission" date="2023-08" db="EMBL/GenBank/DDBJ databases">
        <title>Black Yeasts Isolated from many extreme environments.</title>
        <authorList>
            <person name="Coleine C."/>
            <person name="Stajich J.E."/>
            <person name="Selbmann L."/>
        </authorList>
    </citation>
    <scope>NUCLEOTIDE SEQUENCE [LARGE SCALE GENOMIC DNA]</scope>
    <source>
        <strain evidence="2 3">CCFEE 536</strain>
    </source>
</reference>
<evidence type="ECO:0000313" key="3">
    <source>
        <dbReference type="Proteomes" id="UP001357485"/>
    </source>
</evidence>
<dbReference type="EMBL" id="JAVRRA010008898">
    <property type="protein sequence ID" value="KAK5254541.1"/>
    <property type="molecule type" value="Genomic_DNA"/>
</dbReference>
<dbReference type="Proteomes" id="UP001357485">
    <property type="component" value="Unassembled WGS sequence"/>
</dbReference>
<sequence>AFEELAQGERTAAALENHLTSLERKIEELLARADEDERLRQSRTAGVPSESSNGTGNTKGTAGVISTTGKTATSGS</sequence>
<evidence type="ECO:0000313" key="2">
    <source>
        <dbReference type="EMBL" id="KAK5254541.1"/>
    </source>
</evidence>